<accession>A0ABS8T2C1</accession>
<evidence type="ECO:0008006" key="4">
    <source>
        <dbReference type="Google" id="ProtNLM"/>
    </source>
</evidence>
<organism evidence="2 3">
    <name type="scientific">Datura stramonium</name>
    <name type="common">Jimsonweed</name>
    <name type="synonym">Common thornapple</name>
    <dbReference type="NCBI Taxonomy" id="4076"/>
    <lineage>
        <taxon>Eukaryota</taxon>
        <taxon>Viridiplantae</taxon>
        <taxon>Streptophyta</taxon>
        <taxon>Embryophyta</taxon>
        <taxon>Tracheophyta</taxon>
        <taxon>Spermatophyta</taxon>
        <taxon>Magnoliopsida</taxon>
        <taxon>eudicotyledons</taxon>
        <taxon>Gunneridae</taxon>
        <taxon>Pentapetalae</taxon>
        <taxon>asterids</taxon>
        <taxon>lamiids</taxon>
        <taxon>Solanales</taxon>
        <taxon>Solanaceae</taxon>
        <taxon>Solanoideae</taxon>
        <taxon>Datureae</taxon>
        <taxon>Datura</taxon>
    </lineage>
</organism>
<protein>
    <recommendedName>
        <fullName evidence="4">Protein FAR1-RELATED SEQUENCE</fullName>
    </recommendedName>
</protein>
<dbReference type="PANTHER" id="PTHR31973">
    <property type="entry name" value="POLYPROTEIN, PUTATIVE-RELATED"/>
    <property type="match status" value="1"/>
</dbReference>
<proteinExistence type="predicted"/>
<dbReference type="Proteomes" id="UP000823775">
    <property type="component" value="Unassembled WGS sequence"/>
</dbReference>
<sequence length="388" mass="44992">MWVQWVHIYYGQQRSVWGVTVSQASWVIRNILKAYKYFEQVGIRENEVIGWERAVKQLLVTDPSSTYYIVEDNERIRTLQCLFSNSFKVINVYVLDVHELRVFAPNIIHHTESYPVDVEAAIDCDFSDSDNVLSDVEEDSNYEMLQCYEHEKTRLVTDGFEKFKKLELGMTFKTLNEARQGLLDVVANVLPEAHHRLCMRHIEVNRCKKWRSGKEKILMWWCAWSTYEEEFKDTLNVLGKVDKDSTKDLLHFPPKEIRVKVMNMLVKNEEMPMNWPTNISPTAIKLYNDYRLMATTCTIEFNGDYGYEDHEGGESSQEGSKKISSQRSRSHVGQSSTQSANVGYETEVATQQSQTQQSTAYGPDIGNEEDPLLRPMVKNAFEEPIYDG</sequence>
<evidence type="ECO:0000313" key="3">
    <source>
        <dbReference type="Proteomes" id="UP000823775"/>
    </source>
</evidence>
<dbReference type="EMBL" id="JACEIK010001017">
    <property type="protein sequence ID" value="MCD7465108.1"/>
    <property type="molecule type" value="Genomic_DNA"/>
</dbReference>
<feature type="region of interest" description="Disordered" evidence="1">
    <location>
        <begin position="308"/>
        <end position="388"/>
    </location>
</feature>
<evidence type="ECO:0000256" key="1">
    <source>
        <dbReference type="SAM" id="MobiDB-lite"/>
    </source>
</evidence>
<comment type="caution">
    <text evidence="2">The sequence shown here is derived from an EMBL/GenBank/DDBJ whole genome shotgun (WGS) entry which is preliminary data.</text>
</comment>
<evidence type="ECO:0000313" key="2">
    <source>
        <dbReference type="EMBL" id="MCD7465108.1"/>
    </source>
</evidence>
<keyword evidence="3" id="KW-1185">Reference proteome</keyword>
<name>A0ABS8T2C1_DATST</name>
<gene>
    <name evidence="2" type="ORF">HAX54_000569</name>
</gene>
<dbReference type="PANTHER" id="PTHR31973:SF189">
    <property type="entry name" value="TRANSPOSASE, MUDR, PLANT, MULE TRANSPOSASE DOMAIN PROTEIN-RELATED"/>
    <property type="match status" value="1"/>
</dbReference>
<feature type="compositionally biased region" description="Low complexity" evidence="1">
    <location>
        <begin position="350"/>
        <end position="359"/>
    </location>
</feature>
<reference evidence="2 3" key="1">
    <citation type="journal article" date="2021" name="BMC Genomics">
        <title>Datura genome reveals duplications of psychoactive alkaloid biosynthetic genes and high mutation rate following tissue culture.</title>
        <authorList>
            <person name="Rajewski A."/>
            <person name="Carter-House D."/>
            <person name="Stajich J."/>
            <person name="Litt A."/>
        </authorList>
    </citation>
    <scope>NUCLEOTIDE SEQUENCE [LARGE SCALE GENOMIC DNA]</scope>
    <source>
        <strain evidence="2">AR-01</strain>
    </source>
</reference>
<feature type="compositionally biased region" description="Polar residues" evidence="1">
    <location>
        <begin position="315"/>
        <end position="341"/>
    </location>
</feature>